<dbReference type="PANTHER" id="PTHR47893">
    <property type="entry name" value="REGULATORY PROTEIN PCHR"/>
    <property type="match status" value="1"/>
</dbReference>
<dbReference type="GO" id="GO:0003700">
    <property type="term" value="F:DNA-binding transcription factor activity"/>
    <property type="evidence" value="ECO:0007669"/>
    <property type="project" value="InterPro"/>
</dbReference>
<dbReference type="PROSITE" id="PS01124">
    <property type="entry name" value="HTH_ARAC_FAMILY_2"/>
    <property type="match status" value="1"/>
</dbReference>
<dbReference type="AlphaFoldDB" id="A0A3E2W4A1"/>
<dbReference type="OrthoDB" id="9772607at2"/>
<sequence>MYTSTSSRMLRDMFTRELGLQKTEMPQRCSYCKKGFDDFLDVFYQPDLFAFSIANYTVPHPFTIHFDHPEALLRFGLVQEGTTRVQQQEQDIRSQQPAAFLVWEEHPCGTQSWKRIDHLIGMEFAIHPAYLTALAKRGYVIPLQEQLIANHTYPHLPAPLYPIFHQLRRLHTQQELTSLYVEGALLQCLSILAQQTTQRNSAFSRQMDYGTLQLGSRTIHLQEADYLAIQKAHQRLLDNIADPPTIHALSRSLLIDPQKLKAGFRYYYHMSIREFSLSLKMTQAAALLCTSDLSIREIAARVGYRYPSSFIQTFQNTYHCTPLQYRHKERCLR</sequence>
<proteinExistence type="predicted"/>
<keyword evidence="2" id="KW-0804">Transcription</keyword>
<gene>
    <name evidence="4" type="ORF">DXA38_00970</name>
</gene>
<accession>A0A3E2W4A1</accession>
<dbReference type="InterPro" id="IPR009057">
    <property type="entry name" value="Homeodomain-like_sf"/>
</dbReference>
<dbReference type="Gene3D" id="1.10.10.60">
    <property type="entry name" value="Homeodomain-like"/>
    <property type="match status" value="1"/>
</dbReference>
<keyword evidence="1" id="KW-0805">Transcription regulation</keyword>
<feature type="domain" description="HTH araC/xylS-type" evidence="3">
    <location>
        <begin position="230"/>
        <end position="328"/>
    </location>
</feature>
<dbReference type="RefSeq" id="WP_117441566.1">
    <property type="nucleotide sequence ID" value="NZ_JAJFEN010000001.1"/>
</dbReference>
<dbReference type="GO" id="GO:0043565">
    <property type="term" value="F:sequence-specific DNA binding"/>
    <property type="evidence" value="ECO:0007669"/>
    <property type="project" value="InterPro"/>
</dbReference>
<dbReference type="EMBL" id="QVEV01000001">
    <property type="protein sequence ID" value="RGC19091.1"/>
    <property type="molecule type" value="Genomic_DNA"/>
</dbReference>
<dbReference type="SMART" id="SM00342">
    <property type="entry name" value="HTH_ARAC"/>
    <property type="match status" value="1"/>
</dbReference>
<name>A0A3E2W4A1_CLOIN</name>
<dbReference type="InterPro" id="IPR053142">
    <property type="entry name" value="PchR_regulatory_protein"/>
</dbReference>
<protein>
    <submittedName>
        <fullName evidence="4">AraC family transcriptional regulator</fullName>
    </submittedName>
</protein>
<evidence type="ECO:0000256" key="1">
    <source>
        <dbReference type="ARBA" id="ARBA00023015"/>
    </source>
</evidence>
<dbReference type="Pfam" id="PF12833">
    <property type="entry name" value="HTH_18"/>
    <property type="match status" value="1"/>
</dbReference>
<reference evidence="4 5" key="1">
    <citation type="submission" date="2018-08" db="EMBL/GenBank/DDBJ databases">
        <title>A genome reference for cultivated species of the human gut microbiota.</title>
        <authorList>
            <person name="Zou Y."/>
            <person name="Xue W."/>
            <person name="Luo G."/>
        </authorList>
    </citation>
    <scope>NUCLEOTIDE SEQUENCE [LARGE SCALE GENOMIC DNA]</scope>
    <source>
        <strain evidence="4 5">OF01-2LB</strain>
    </source>
</reference>
<evidence type="ECO:0000313" key="5">
    <source>
        <dbReference type="Proteomes" id="UP000260025"/>
    </source>
</evidence>
<evidence type="ECO:0000256" key="2">
    <source>
        <dbReference type="ARBA" id="ARBA00023163"/>
    </source>
</evidence>
<evidence type="ECO:0000313" key="4">
    <source>
        <dbReference type="EMBL" id="RGC19091.1"/>
    </source>
</evidence>
<dbReference type="InterPro" id="IPR018060">
    <property type="entry name" value="HTH_AraC"/>
</dbReference>
<organism evidence="4 5">
    <name type="scientific">Clostridium innocuum</name>
    <dbReference type="NCBI Taxonomy" id="1522"/>
    <lineage>
        <taxon>Bacteria</taxon>
        <taxon>Bacillati</taxon>
        <taxon>Bacillota</taxon>
        <taxon>Clostridia</taxon>
        <taxon>Eubacteriales</taxon>
        <taxon>Clostridiaceae</taxon>
        <taxon>Clostridium</taxon>
    </lineage>
</organism>
<dbReference type="Proteomes" id="UP000260025">
    <property type="component" value="Unassembled WGS sequence"/>
</dbReference>
<evidence type="ECO:0000259" key="3">
    <source>
        <dbReference type="PROSITE" id="PS01124"/>
    </source>
</evidence>
<dbReference type="PANTHER" id="PTHR47893:SF1">
    <property type="entry name" value="REGULATORY PROTEIN PCHR"/>
    <property type="match status" value="1"/>
</dbReference>
<comment type="caution">
    <text evidence="4">The sequence shown here is derived from an EMBL/GenBank/DDBJ whole genome shotgun (WGS) entry which is preliminary data.</text>
</comment>
<dbReference type="SUPFAM" id="SSF46689">
    <property type="entry name" value="Homeodomain-like"/>
    <property type="match status" value="1"/>
</dbReference>